<keyword evidence="1" id="KW-1133">Transmembrane helix</keyword>
<keyword evidence="1" id="KW-0472">Membrane</keyword>
<dbReference type="InterPro" id="IPR052728">
    <property type="entry name" value="O2_lipid_transport_reg"/>
</dbReference>
<evidence type="ECO:0000313" key="3">
    <source>
        <dbReference type="EMBL" id="GFT22738.1"/>
    </source>
</evidence>
<feature type="transmembrane region" description="Helical" evidence="1">
    <location>
        <begin position="132"/>
        <end position="153"/>
    </location>
</feature>
<name>A0A8X6TL77_NEPPI</name>
<keyword evidence="4" id="KW-1185">Reference proteome</keyword>
<dbReference type="OrthoDB" id="6434261at2759"/>
<evidence type="ECO:0000259" key="2">
    <source>
        <dbReference type="Pfam" id="PF01757"/>
    </source>
</evidence>
<dbReference type="EMBL" id="BMAW01011259">
    <property type="protein sequence ID" value="GFT22738.1"/>
    <property type="molecule type" value="Genomic_DNA"/>
</dbReference>
<organism evidence="3 4">
    <name type="scientific">Nephila pilipes</name>
    <name type="common">Giant wood spider</name>
    <name type="synonym">Nephila maculata</name>
    <dbReference type="NCBI Taxonomy" id="299642"/>
    <lineage>
        <taxon>Eukaryota</taxon>
        <taxon>Metazoa</taxon>
        <taxon>Ecdysozoa</taxon>
        <taxon>Arthropoda</taxon>
        <taxon>Chelicerata</taxon>
        <taxon>Arachnida</taxon>
        <taxon>Araneae</taxon>
        <taxon>Araneomorphae</taxon>
        <taxon>Entelegynae</taxon>
        <taxon>Araneoidea</taxon>
        <taxon>Nephilidae</taxon>
        <taxon>Nephila</taxon>
    </lineage>
</organism>
<dbReference type="AlphaFoldDB" id="A0A8X6TL77"/>
<evidence type="ECO:0000313" key="4">
    <source>
        <dbReference type="Proteomes" id="UP000887013"/>
    </source>
</evidence>
<protein>
    <submittedName>
        <fullName evidence="3">Nose resistant to fluoxetine protein 6</fullName>
    </submittedName>
</protein>
<feature type="domain" description="Acyltransferase 3" evidence="2">
    <location>
        <begin position="3"/>
        <end position="150"/>
    </location>
</feature>
<keyword evidence="1" id="KW-0812">Transmembrane</keyword>
<dbReference type="PANTHER" id="PTHR11161">
    <property type="entry name" value="O-ACYLTRANSFERASE"/>
    <property type="match status" value="1"/>
</dbReference>
<accession>A0A8X6TL77</accession>
<dbReference type="Pfam" id="PF01757">
    <property type="entry name" value="Acyl_transf_3"/>
    <property type="match status" value="1"/>
</dbReference>
<dbReference type="InterPro" id="IPR002656">
    <property type="entry name" value="Acyl_transf_3_dom"/>
</dbReference>
<proteinExistence type="predicted"/>
<feature type="transmembrane region" description="Helical" evidence="1">
    <location>
        <begin position="6"/>
        <end position="22"/>
    </location>
</feature>
<evidence type="ECO:0000256" key="1">
    <source>
        <dbReference type="SAM" id="Phobius"/>
    </source>
</evidence>
<feature type="transmembrane region" description="Helical" evidence="1">
    <location>
        <begin position="43"/>
        <end position="63"/>
    </location>
</feature>
<dbReference type="Proteomes" id="UP000887013">
    <property type="component" value="Unassembled WGS sequence"/>
</dbReference>
<gene>
    <name evidence="3" type="primary">nrf-6_28</name>
    <name evidence="3" type="ORF">NPIL_545881</name>
</gene>
<feature type="transmembrane region" description="Helical" evidence="1">
    <location>
        <begin position="105"/>
        <end position="125"/>
    </location>
</feature>
<sequence>MNASYSVDVFFVISGFLNGYFFSREYTKKTGKISWFHFYLRRFIRITPVHMMVYWIYTTLFTYTGSGPLWPTYDTNPVCRKYWWWDFFYINNFLSGWHQCLSHNWYLSVNMQLYLMSPLFMVALLRRRRLGYILMALCICGSSFYNFAITVMYDLVDSELSFPYYVDNIELYLER</sequence>
<dbReference type="GO" id="GO:0016747">
    <property type="term" value="F:acyltransferase activity, transferring groups other than amino-acyl groups"/>
    <property type="evidence" value="ECO:0007669"/>
    <property type="project" value="InterPro"/>
</dbReference>
<reference evidence="3" key="1">
    <citation type="submission" date="2020-08" db="EMBL/GenBank/DDBJ databases">
        <title>Multicomponent nature underlies the extraordinary mechanical properties of spider dragline silk.</title>
        <authorList>
            <person name="Kono N."/>
            <person name="Nakamura H."/>
            <person name="Mori M."/>
            <person name="Yoshida Y."/>
            <person name="Ohtoshi R."/>
            <person name="Malay A.D."/>
            <person name="Moran D.A.P."/>
            <person name="Tomita M."/>
            <person name="Numata K."/>
            <person name="Arakawa K."/>
        </authorList>
    </citation>
    <scope>NUCLEOTIDE SEQUENCE</scope>
</reference>
<dbReference type="PANTHER" id="PTHR11161:SF0">
    <property type="entry name" value="O-ACYLTRANSFERASE LIKE PROTEIN"/>
    <property type="match status" value="1"/>
</dbReference>
<comment type="caution">
    <text evidence="3">The sequence shown here is derived from an EMBL/GenBank/DDBJ whole genome shotgun (WGS) entry which is preliminary data.</text>
</comment>